<proteinExistence type="predicted"/>
<keyword evidence="4" id="KW-1185">Reference proteome</keyword>
<sequence length="387" mass="43716">MKKNIKISTMLFWVFLIISLIALLVGILIKWANINTSHIETWTISNMFSPLKGNSWSIGNAFPFKWIGNNWTVVGEFWFNGNPINPSNFVFNIIANYAILIVSTVSMGLALIALIFSFAGSSTQKPTSETVVHEIKNETNNPNPINLIFNNQPVPNVFHTSEGAGNYGQTIDPKDLNRFKNPDPIPTPTPVPTPEPVPAPIPTPVPAPIPTPIPTPKEMSHFQFPKEPEVPVAPLINFEESIPDNNNVYDYLSQIEAKYALELKQQEMAEKLEKARYEEALRNAAQDHEREKILEMFENSRLQRKQMSVQERAKIDGSAIIVEPRSDLQKNANKMRSLVNPSHKTLYNADLRAMTKRELIIYMRKVANVINEQMTSSSENELTYSSN</sequence>
<dbReference type="STRING" id="1399797.GCA_000518285_01191"/>
<evidence type="ECO:0000313" key="4">
    <source>
        <dbReference type="Proteomes" id="UP000237865"/>
    </source>
</evidence>
<feature type="transmembrane region" description="Helical" evidence="2">
    <location>
        <begin position="89"/>
        <end position="116"/>
    </location>
</feature>
<evidence type="ECO:0000256" key="1">
    <source>
        <dbReference type="SAM" id="MobiDB-lite"/>
    </source>
</evidence>
<feature type="region of interest" description="Disordered" evidence="1">
    <location>
        <begin position="180"/>
        <end position="199"/>
    </location>
</feature>
<organism evidence="3 4">
    <name type="scientific">Williamsoniiplasma lucivorax</name>
    <dbReference type="NCBI Taxonomy" id="209274"/>
    <lineage>
        <taxon>Bacteria</taxon>
        <taxon>Bacillati</taxon>
        <taxon>Mycoplasmatota</taxon>
        <taxon>Mollicutes</taxon>
        <taxon>Entomoplasmatales</taxon>
        <taxon>Williamsoniiplasma</taxon>
    </lineage>
</organism>
<comment type="caution">
    <text evidence="3">The sequence shown here is derived from an EMBL/GenBank/DDBJ whole genome shotgun (WGS) entry which is preliminary data.</text>
</comment>
<reference evidence="3 4" key="1">
    <citation type="submission" date="2017-11" db="EMBL/GenBank/DDBJ databases">
        <title>Genome sequence of Entomoplasma lucivorax PIPN-2 (ATCC 49196).</title>
        <authorList>
            <person name="Lo W.-S."/>
            <person name="Gasparich G.E."/>
            <person name="Kuo C.-H."/>
        </authorList>
    </citation>
    <scope>NUCLEOTIDE SEQUENCE [LARGE SCALE GENOMIC DNA]</scope>
    <source>
        <strain evidence="3 4">PIPN-2</strain>
    </source>
</reference>
<evidence type="ECO:0000256" key="2">
    <source>
        <dbReference type="SAM" id="Phobius"/>
    </source>
</evidence>
<evidence type="ECO:0000313" key="3">
    <source>
        <dbReference type="EMBL" id="PPE05139.1"/>
    </source>
</evidence>
<dbReference type="RefSeq" id="WP_035026312.1">
    <property type="nucleotide sequence ID" value="NZ_PHNE01000004.1"/>
</dbReference>
<keyword evidence="2" id="KW-1133">Transmembrane helix</keyword>
<accession>A0A2S5RCT2</accession>
<gene>
    <name evidence="3" type="ORF">ELUCI_v1c06750</name>
</gene>
<keyword evidence="2" id="KW-0812">Transmembrane</keyword>
<dbReference type="EMBL" id="PHNE01000004">
    <property type="protein sequence ID" value="PPE05139.1"/>
    <property type="molecule type" value="Genomic_DNA"/>
</dbReference>
<feature type="compositionally biased region" description="Pro residues" evidence="1">
    <location>
        <begin position="183"/>
        <end position="199"/>
    </location>
</feature>
<dbReference type="AlphaFoldDB" id="A0A2S5RCT2"/>
<keyword evidence="2" id="KW-0472">Membrane</keyword>
<feature type="transmembrane region" description="Helical" evidence="2">
    <location>
        <begin position="12"/>
        <end position="32"/>
    </location>
</feature>
<protein>
    <submittedName>
        <fullName evidence="3">Uncharacterized protein</fullName>
    </submittedName>
</protein>
<name>A0A2S5RCT2_9MOLU</name>
<dbReference type="Proteomes" id="UP000237865">
    <property type="component" value="Unassembled WGS sequence"/>
</dbReference>